<dbReference type="SUPFAM" id="SSF160935">
    <property type="entry name" value="VPA0735-like"/>
    <property type="match status" value="1"/>
</dbReference>
<evidence type="ECO:0000259" key="2">
    <source>
        <dbReference type="Pfam" id="PF06742"/>
    </source>
</evidence>
<dbReference type="InterPro" id="IPR037050">
    <property type="entry name" value="DUF1254_sf"/>
</dbReference>
<name>A0ABV2IF53_9HYPH</name>
<sequence length="477" mass="51568">MKLKPFAVAALSLATALSPVVGSSPVFAQTQILSSDALTDEQASAIVDSVYVMAYPMVLMDIGAGISTNVAKPGGVSAPYNQFANLAAFPDASFDTVVRPNADTLYSSLVYDVSKEPLIISVPDIGERYYLFELMDEWTEVYASPGTRTIGDEAYSFAIVGPDWQGQLPDGVRAYRSPTDQGWMIGRVETNGPVDYDAVHAFQSKLKAVPLSAWGKDYVAPAGSVDKTRDMSSPVSQVEKLDGAAFFKRFAELMKKNPPHAMDDSAVDLMARIGLVPGKSYDPSAQPKAVQDAIAAAPSKVLPFIEKTWENSGTLVNGWRINLTGIGTYGSDYMHRAGVAFGGMGANKPVDAVYPSAFVDAKGDPLDSSRDYVLHFDKGQLPPARAFWSVTLYNQKQYFAKNAIDRHSLGSHSPLKKNADGSVDIYIQRDSPGKDKEANWLPTPESGPFSLTMRIYWPELSVLDGAWSPPAIEPVNG</sequence>
<dbReference type="Gene3D" id="2.60.40.1610">
    <property type="entry name" value="Domain of unknown function DUF1254"/>
    <property type="match status" value="1"/>
</dbReference>
<dbReference type="InterPro" id="IPR010621">
    <property type="entry name" value="DUF1214"/>
</dbReference>
<evidence type="ECO:0000313" key="4">
    <source>
        <dbReference type="EMBL" id="MET3601549.1"/>
    </source>
</evidence>
<reference evidence="4 5" key="1">
    <citation type="submission" date="2024-06" db="EMBL/GenBank/DDBJ databases">
        <title>Genomic Encyclopedia of Type Strains, Phase IV (KMG-IV): sequencing the most valuable type-strain genomes for metagenomic binning, comparative biology and taxonomic classification.</title>
        <authorList>
            <person name="Goeker M."/>
        </authorList>
    </citation>
    <scope>NUCLEOTIDE SEQUENCE [LARGE SCALE GENOMIC DNA]</scope>
    <source>
        <strain evidence="4 5">DSM 28102</strain>
    </source>
</reference>
<dbReference type="Proteomes" id="UP001549164">
    <property type="component" value="Unassembled WGS sequence"/>
</dbReference>
<feature type="signal peptide" evidence="1">
    <location>
        <begin position="1"/>
        <end position="28"/>
    </location>
</feature>
<evidence type="ECO:0008006" key="6">
    <source>
        <dbReference type="Google" id="ProtNLM"/>
    </source>
</evidence>
<comment type="caution">
    <text evidence="4">The sequence shown here is derived from an EMBL/GenBank/DDBJ whole genome shotgun (WGS) entry which is preliminary data.</text>
</comment>
<protein>
    <recommendedName>
        <fullName evidence="6">DUF1254 domain-containing protein</fullName>
    </recommendedName>
</protein>
<dbReference type="InterPro" id="IPR010679">
    <property type="entry name" value="DUF1254"/>
</dbReference>
<evidence type="ECO:0000259" key="3">
    <source>
        <dbReference type="Pfam" id="PF06863"/>
    </source>
</evidence>
<dbReference type="Pfam" id="PF06863">
    <property type="entry name" value="DUF1254"/>
    <property type="match status" value="1"/>
</dbReference>
<organism evidence="4 5">
    <name type="scientific">Martelella mangrovi</name>
    <dbReference type="NCBI Taxonomy" id="1397477"/>
    <lineage>
        <taxon>Bacteria</taxon>
        <taxon>Pseudomonadati</taxon>
        <taxon>Pseudomonadota</taxon>
        <taxon>Alphaproteobacteria</taxon>
        <taxon>Hyphomicrobiales</taxon>
        <taxon>Aurantimonadaceae</taxon>
        <taxon>Martelella</taxon>
    </lineage>
</organism>
<evidence type="ECO:0000313" key="5">
    <source>
        <dbReference type="Proteomes" id="UP001549164"/>
    </source>
</evidence>
<feature type="domain" description="DUF1214" evidence="2">
    <location>
        <begin position="351"/>
        <end position="459"/>
    </location>
</feature>
<dbReference type="EMBL" id="JBEPLY010000014">
    <property type="protein sequence ID" value="MET3601549.1"/>
    <property type="molecule type" value="Genomic_DNA"/>
</dbReference>
<dbReference type="Pfam" id="PF06742">
    <property type="entry name" value="DUF1214"/>
    <property type="match status" value="1"/>
</dbReference>
<keyword evidence="5" id="KW-1185">Reference proteome</keyword>
<dbReference type="PANTHER" id="PTHR36509:SF2">
    <property type="entry name" value="BLL3101 PROTEIN"/>
    <property type="match status" value="1"/>
</dbReference>
<feature type="domain" description="DUF1254" evidence="3">
    <location>
        <begin position="81"/>
        <end position="210"/>
    </location>
</feature>
<dbReference type="RefSeq" id="WP_354435405.1">
    <property type="nucleotide sequence ID" value="NZ_JBEPLY010000014.1"/>
</dbReference>
<dbReference type="PANTHER" id="PTHR36509">
    <property type="entry name" value="BLL3101 PROTEIN"/>
    <property type="match status" value="1"/>
</dbReference>
<dbReference type="InterPro" id="IPR037049">
    <property type="entry name" value="DUF1214_C_sf"/>
</dbReference>
<evidence type="ECO:0000256" key="1">
    <source>
        <dbReference type="SAM" id="SignalP"/>
    </source>
</evidence>
<accession>A0ABV2IF53</accession>
<feature type="chain" id="PRO_5046986631" description="DUF1254 domain-containing protein" evidence="1">
    <location>
        <begin position="29"/>
        <end position="477"/>
    </location>
</feature>
<gene>
    <name evidence="4" type="ORF">ABID12_003509</name>
</gene>
<dbReference type="Gene3D" id="2.60.120.600">
    <property type="entry name" value="Domain of unknown function DUF1214, C-terminal domain"/>
    <property type="match status" value="1"/>
</dbReference>
<proteinExistence type="predicted"/>
<keyword evidence="1" id="KW-0732">Signal</keyword>